<dbReference type="GO" id="GO:0043190">
    <property type="term" value="C:ATP-binding cassette (ABC) transporter complex"/>
    <property type="evidence" value="ECO:0007669"/>
    <property type="project" value="InterPro"/>
</dbReference>
<dbReference type="Gene3D" id="3.40.190.10">
    <property type="entry name" value="Periplasmic binding protein-like II"/>
    <property type="match status" value="1"/>
</dbReference>
<dbReference type="Pfam" id="PF04069">
    <property type="entry name" value="OpuAC"/>
    <property type="match status" value="1"/>
</dbReference>
<dbReference type="Proteomes" id="UP001501729">
    <property type="component" value="Unassembled WGS sequence"/>
</dbReference>
<dbReference type="PROSITE" id="PS51318">
    <property type="entry name" value="TAT"/>
    <property type="match status" value="1"/>
</dbReference>
<dbReference type="InterPro" id="IPR007210">
    <property type="entry name" value="ABC_Gly_betaine_transp_sub-bd"/>
</dbReference>
<reference evidence="2 3" key="1">
    <citation type="journal article" date="2019" name="Int. J. Syst. Evol. Microbiol.">
        <title>The Global Catalogue of Microorganisms (GCM) 10K type strain sequencing project: providing services to taxonomists for standard genome sequencing and annotation.</title>
        <authorList>
            <consortium name="The Broad Institute Genomics Platform"/>
            <consortium name="The Broad Institute Genome Sequencing Center for Infectious Disease"/>
            <person name="Wu L."/>
            <person name="Ma J."/>
        </authorList>
    </citation>
    <scope>NUCLEOTIDE SEQUENCE [LARGE SCALE GENOMIC DNA]</scope>
    <source>
        <strain evidence="2 3">JCM 17504</strain>
    </source>
</reference>
<feature type="domain" description="ABC-type glycine betaine transport system substrate-binding" evidence="1">
    <location>
        <begin position="58"/>
        <end position="330"/>
    </location>
</feature>
<name>A0AAV3USJ0_9EURY</name>
<dbReference type="GO" id="GO:0022857">
    <property type="term" value="F:transmembrane transporter activity"/>
    <property type="evidence" value="ECO:0007669"/>
    <property type="project" value="InterPro"/>
</dbReference>
<protein>
    <submittedName>
        <fullName evidence="2">Glycine betaine ABC transporter substrate-binding protein</fullName>
    </submittedName>
</protein>
<dbReference type="InterPro" id="IPR006311">
    <property type="entry name" value="TAT_signal"/>
</dbReference>
<evidence type="ECO:0000313" key="3">
    <source>
        <dbReference type="Proteomes" id="UP001501729"/>
    </source>
</evidence>
<evidence type="ECO:0000259" key="1">
    <source>
        <dbReference type="Pfam" id="PF04069"/>
    </source>
</evidence>
<dbReference type="Gene3D" id="3.40.190.120">
    <property type="entry name" value="Osmoprotection protein (prox), domain 2"/>
    <property type="match status" value="1"/>
</dbReference>
<proteinExistence type="predicted"/>
<organism evidence="2 3">
    <name type="scientific">Haladaptatus pallidirubidus</name>
    <dbReference type="NCBI Taxonomy" id="1008152"/>
    <lineage>
        <taxon>Archaea</taxon>
        <taxon>Methanobacteriati</taxon>
        <taxon>Methanobacteriota</taxon>
        <taxon>Stenosarchaea group</taxon>
        <taxon>Halobacteria</taxon>
        <taxon>Halobacteriales</taxon>
        <taxon>Haladaptataceae</taxon>
        <taxon>Haladaptatus</taxon>
    </lineage>
</organism>
<keyword evidence="3" id="KW-1185">Reference proteome</keyword>
<dbReference type="CDD" id="cd13528">
    <property type="entry name" value="PBP2_osmoprotectants"/>
    <property type="match status" value="1"/>
</dbReference>
<accession>A0AAV3USJ0</accession>
<dbReference type="AlphaFoldDB" id="A0AAV3USJ0"/>
<evidence type="ECO:0000313" key="2">
    <source>
        <dbReference type="EMBL" id="GAA5065750.1"/>
    </source>
</evidence>
<comment type="caution">
    <text evidence="2">The sequence shown here is derived from an EMBL/GenBank/DDBJ whole genome shotgun (WGS) entry which is preliminary data.</text>
</comment>
<sequence>MMNYYGSKIRPLFAQSCDMPRPVTRRRLLKTGGGLAGTAGVGGLSGCLTLATQLSGNSIKVSSKRFTEQEVLGYIAYEALSSNTDLNVSDQVGLGGTTTNFRALDTGEVQLYWEYTGTAWQTLPPQHDTVISDPQKLYRKVKAEFKQKHGLTFLQRAELNNTYVILANPDWAKKTGVETLSDFATFLKENGSKLTVALNAEFQSRADGWPGLSKHYGFADDLGNVTVNNIGSGLLYQVIGKGSADVGVGFNTDPRILQFGLRVLTDDKGYFPVYNAAPLVDSATLEANPSIRPPLNAASKGLTTDVMRRLNKQVALERKNPQTVAREYLQRKEIL</sequence>
<dbReference type="SUPFAM" id="SSF53850">
    <property type="entry name" value="Periplasmic binding protein-like II"/>
    <property type="match status" value="1"/>
</dbReference>
<dbReference type="EMBL" id="BAABKX010000030">
    <property type="protein sequence ID" value="GAA5065750.1"/>
    <property type="molecule type" value="Genomic_DNA"/>
</dbReference>
<gene>
    <name evidence="2" type="ORF">GCM10025751_57040</name>
</gene>